<organism evidence="1">
    <name type="scientific">Siphoviridae sp. ct5op20</name>
    <dbReference type="NCBI Taxonomy" id="2826295"/>
    <lineage>
        <taxon>Viruses</taxon>
        <taxon>Duplodnaviria</taxon>
        <taxon>Heunggongvirae</taxon>
        <taxon>Uroviricota</taxon>
        <taxon>Caudoviricetes</taxon>
    </lineage>
</organism>
<protein>
    <submittedName>
        <fullName evidence="1">Capsid protein</fullName>
    </submittedName>
</protein>
<dbReference type="EMBL" id="BK015225">
    <property type="protein sequence ID" value="DAD96833.1"/>
    <property type="molecule type" value="Genomic_DNA"/>
</dbReference>
<proteinExistence type="predicted"/>
<evidence type="ECO:0000313" key="1">
    <source>
        <dbReference type="EMBL" id="DAD96833.1"/>
    </source>
</evidence>
<reference evidence="1" key="1">
    <citation type="journal article" date="2021" name="Proc. Natl. Acad. Sci. U.S.A.">
        <title>A Catalog of Tens of Thousands of Viruses from Human Metagenomes Reveals Hidden Associations with Chronic Diseases.</title>
        <authorList>
            <person name="Tisza M.J."/>
            <person name="Buck C.B."/>
        </authorList>
    </citation>
    <scope>NUCLEOTIDE SEQUENCE</scope>
    <source>
        <strain evidence="1">Ct5op20</strain>
    </source>
</reference>
<sequence length="249" mass="26696">MDSNELFIVSSLAEGIARGGVQTASNTEYTVAAKREQVALYVDWYHVASNKLDWGKLIAKIGASFAAYIQARLAKVMADVITNNNNVTTANKDGIAGYIANGMTDENWLKTARNIKLANGGADVYALGTSIALASVLPDSTKGFRYGEDSAIIKTGFLPDYKNVPMIELGNALVPNTINGTPEVVLPDDIIYMLPLGMNKPIKVVFEGQTVSVEKDAMFAADHAYGFVVDMRMGMDAVVGSKFGAIQLT</sequence>
<accession>A0A8S5NQ64</accession>
<name>A0A8S5NQ64_9CAUD</name>